<comment type="caution">
    <text evidence="1">The sequence shown here is derived from an EMBL/GenBank/DDBJ whole genome shotgun (WGS) entry which is preliminary data.</text>
</comment>
<reference evidence="1" key="1">
    <citation type="journal article" date="2015" name="Proc. Natl. Acad. Sci. U.S.A.">
        <title>Networks of energetic and metabolic interactions define dynamics in microbial communities.</title>
        <authorList>
            <person name="Embree M."/>
            <person name="Liu J.K."/>
            <person name="Al-Bassam M.M."/>
            <person name="Zengler K."/>
        </authorList>
    </citation>
    <scope>NUCLEOTIDE SEQUENCE</scope>
</reference>
<dbReference type="InterPro" id="IPR009097">
    <property type="entry name" value="Cyclic_Pdiesterase"/>
</dbReference>
<name>A0A0W8FJ26_9ZZZZ</name>
<dbReference type="AlphaFoldDB" id="A0A0W8FJ26"/>
<sequence length="209" mass="22682">MTIPDEAAIDVVLLPPEPIMEEAIRINQALQIACPDQEIVLDNKTCIPHITVAMAAVRSGNLPAIARELERIVGKCSPLPLSITGIETHTTGSGEKIAGFVIRRTDALQLFHKTVVSTLRPYALSRVEQAMFARAPGEAVTESSLDCVRRFFEHSSFGHYSPHITLGFGELAGPLPGLSFPLQFHVPKAAVCHLGNHCTCRAILHSVTF</sequence>
<organism evidence="1">
    <name type="scientific">hydrocarbon metagenome</name>
    <dbReference type="NCBI Taxonomy" id="938273"/>
    <lineage>
        <taxon>unclassified sequences</taxon>
        <taxon>metagenomes</taxon>
        <taxon>ecological metagenomes</taxon>
    </lineage>
</organism>
<accession>A0A0W8FJ26</accession>
<dbReference type="Pfam" id="PF13563">
    <property type="entry name" value="2_5_RNA_ligase2"/>
    <property type="match status" value="1"/>
</dbReference>
<protein>
    <submittedName>
        <fullName evidence="1">Uncharacterized protein</fullName>
    </submittedName>
</protein>
<dbReference type="EMBL" id="LNQE01001166">
    <property type="protein sequence ID" value="KUG20610.1"/>
    <property type="molecule type" value="Genomic_DNA"/>
</dbReference>
<gene>
    <name evidence="1" type="ORF">ASZ90_009643</name>
</gene>
<evidence type="ECO:0000313" key="1">
    <source>
        <dbReference type="EMBL" id="KUG20610.1"/>
    </source>
</evidence>
<dbReference type="SUPFAM" id="SSF55144">
    <property type="entry name" value="LigT-like"/>
    <property type="match status" value="1"/>
</dbReference>
<proteinExistence type="predicted"/>
<dbReference type="Gene3D" id="3.90.1140.10">
    <property type="entry name" value="Cyclic phosphodiesterase"/>
    <property type="match status" value="1"/>
</dbReference>